<proteinExistence type="predicted"/>
<dbReference type="Gene3D" id="2.130.10.30">
    <property type="entry name" value="Regulator of chromosome condensation 1/beta-lactamase-inhibitor protein II"/>
    <property type="match status" value="1"/>
</dbReference>
<dbReference type="InterPro" id="IPR009091">
    <property type="entry name" value="RCC1/BLIP-II"/>
</dbReference>
<dbReference type="EMBL" id="JAHDYR010000006">
    <property type="protein sequence ID" value="KAG9396403.1"/>
    <property type="molecule type" value="Genomic_DNA"/>
</dbReference>
<reference evidence="1" key="1">
    <citation type="submission" date="2021-05" db="EMBL/GenBank/DDBJ databases">
        <title>A free-living protist that lacks canonical eukaryotic 1 DNA replication and segregation systems.</title>
        <authorList>
            <person name="Salas-Leiva D.E."/>
            <person name="Tromer E.C."/>
            <person name="Curtis B.A."/>
            <person name="Jerlstrom-Hultqvist J."/>
            <person name="Kolisko M."/>
            <person name="Yi Z."/>
            <person name="Salas-Leiva J.S."/>
            <person name="Gallot-Lavallee L."/>
            <person name="Kops G.J.P.L."/>
            <person name="Archibald J.M."/>
            <person name="Simpson A.G.B."/>
            <person name="Roger A.J."/>
        </authorList>
    </citation>
    <scope>NUCLEOTIDE SEQUENCE</scope>
    <source>
        <strain evidence="1">BICM</strain>
    </source>
</reference>
<dbReference type="SUPFAM" id="SSF50985">
    <property type="entry name" value="RCC1/BLIP-II"/>
    <property type="match status" value="1"/>
</dbReference>
<evidence type="ECO:0000313" key="2">
    <source>
        <dbReference type="Proteomes" id="UP000717585"/>
    </source>
</evidence>
<organism evidence="1 2">
    <name type="scientific">Carpediemonas membranifera</name>
    <dbReference type="NCBI Taxonomy" id="201153"/>
    <lineage>
        <taxon>Eukaryota</taxon>
        <taxon>Metamonada</taxon>
        <taxon>Carpediemonas-like organisms</taxon>
        <taxon>Carpediemonas</taxon>
    </lineage>
</organism>
<dbReference type="AlphaFoldDB" id="A0A8J6AX83"/>
<gene>
    <name evidence="1" type="ORF">J8273_2134</name>
</gene>
<keyword evidence="2" id="KW-1185">Reference proteome</keyword>
<dbReference type="Proteomes" id="UP000717585">
    <property type="component" value="Unassembled WGS sequence"/>
</dbReference>
<comment type="caution">
    <text evidence="1">The sequence shown here is derived from an EMBL/GenBank/DDBJ whole genome shotgun (WGS) entry which is preliminary data.</text>
</comment>
<evidence type="ECO:0000313" key="1">
    <source>
        <dbReference type="EMBL" id="KAG9396403.1"/>
    </source>
</evidence>
<sequence>MEHENARTPSFLTRLIHIIYGPSRKEFHQYQLAYTMAILETNGTPGNVPALLAAAFLHQYGKRISSIPRSLVCPEDISYNDLVSQLEALPPPTNKAAAIFLKRAMDILTDGPELTIQQTSLSHANGPHSIVSLSPALFWAVMMAAGADPDLEHKEERMFPLFELTGLDERPDVIDGYSPHARACWFLCKKLFFARFNSEVDGTHIQSGSNLYPLHFLLYEGRLFSWGPVQWSGNKVDATSTLDAELVVRRYHRVQLPAPIIRFHTVGSDSVAVTAAGLFAWGERIQDLTGPTRVQFSDHIAQAESDLAHWSKHELFDSIDSVRLHTGSTTMLFFTARVTGQTTHCLGQLSPKFQPIPLPCDHFDKVLSNAGIALIKDRRAFMVGKNWCGRLGVGHQYPVDVFTELPFPVDDVALLNEYSVFVSGQKLLYGGVGTVPSFEFGKLENGRMVLHPTKLSLPCSIKRAFIDPNCWCFVRSDDTGSFGYYSKFDGGVWEVDREVIWAIRGRGSTTWLGAEGGCYLLKDGTVSARASDSTDSGSDSDSDSGVESEVSFVEVELESEVEAVDEPVWFDDVDGSCAEFYRRLKTGIVVDGIELTEICGFDI</sequence>
<protein>
    <submittedName>
        <fullName evidence="1">Uncharacterized protein</fullName>
    </submittedName>
</protein>
<accession>A0A8J6AX83</accession>
<name>A0A8J6AX83_9EUKA</name>